<name>A0A843XDT4_COLES</name>
<comment type="caution">
    <text evidence="2">The sequence shown here is derived from an EMBL/GenBank/DDBJ whole genome shotgun (WGS) entry which is preliminary data.</text>
</comment>
<keyword evidence="3" id="KW-1185">Reference proteome</keyword>
<dbReference type="AlphaFoldDB" id="A0A843XDT4"/>
<evidence type="ECO:0000313" key="3">
    <source>
        <dbReference type="Proteomes" id="UP000652761"/>
    </source>
</evidence>
<feature type="region of interest" description="Disordered" evidence="1">
    <location>
        <begin position="67"/>
        <end position="96"/>
    </location>
</feature>
<dbReference type="EMBL" id="NMUH01007538">
    <property type="protein sequence ID" value="MQM17443.1"/>
    <property type="molecule type" value="Genomic_DNA"/>
</dbReference>
<proteinExistence type="predicted"/>
<evidence type="ECO:0000313" key="2">
    <source>
        <dbReference type="EMBL" id="MQM17443.1"/>
    </source>
</evidence>
<organism evidence="2 3">
    <name type="scientific">Colocasia esculenta</name>
    <name type="common">Wild taro</name>
    <name type="synonym">Arum esculentum</name>
    <dbReference type="NCBI Taxonomy" id="4460"/>
    <lineage>
        <taxon>Eukaryota</taxon>
        <taxon>Viridiplantae</taxon>
        <taxon>Streptophyta</taxon>
        <taxon>Embryophyta</taxon>
        <taxon>Tracheophyta</taxon>
        <taxon>Spermatophyta</taxon>
        <taxon>Magnoliopsida</taxon>
        <taxon>Liliopsida</taxon>
        <taxon>Araceae</taxon>
        <taxon>Aroideae</taxon>
        <taxon>Colocasieae</taxon>
        <taxon>Colocasia</taxon>
    </lineage>
</organism>
<evidence type="ECO:0000256" key="1">
    <source>
        <dbReference type="SAM" id="MobiDB-lite"/>
    </source>
</evidence>
<feature type="compositionally biased region" description="Pro residues" evidence="1">
    <location>
        <begin position="17"/>
        <end position="26"/>
    </location>
</feature>
<feature type="region of interest" description="Disordered" evidence="1">
    <location>
        <begin position="1"/>
        <end position="32"/>
    </location>
</feature>
<sequence>MSSSNHAPQSDGKAPASPMPQAPRSPPTSFSPDYWDGFYIGWKMALAKASRLYDDKGLMNIVPDIGPRAEHITSSPPSPAPSTSSPSSTDWSGYGV</sequence>
<gene>
    <name evidence="2" type="ORF">Taro_050416</name>
</gene>
<accession>A0A843XDT4</accession>
<dbReference type="Proteomes" id="UP000652761">
    <property type="component" value="Unassembled WGS sequence"/>
</dbReference>
<protein>
    <submittedName>
        <fullName evidence="2">Uncharacterized protein</fullName>
    </submittedName>
</protein>
<reference evidence="2" key="1">
    <citation type="submission" date="2017-07" db="EMBL/GenBank/DDBJ databases">
        <title>Taro Niue Genome Assembly and Annotation.</title>
        <authorList>
            <person name="Atibalentja N."/>
            <person name="Keating K."/>
            <person name="Fields C.J."/>
        </authorList>
    </citation>
    <scope>NUCLEOTIDE SEQUENCE</scope>
    <source>
        <strain evidence="2">Niue_2</strain>
        <tissue evidence="2">Leaf</tissue>
    </source>
</reference>